<feature type="domain" description="tRNA/rRNA methyltransferase SpoU type" evidence="3">
    <location>
        <begin position="60"/>
        <end position="183"/>
    </location>
</feature>
<protein>
    <submittedName>
        <fullName evidence="4">Putative RNA methyltransferase, TrmH family</fullName>
    </submittedName>
</protein>
<gene>
    <name evidence="4" type="primary">trmH</name>
    <name evidence="4" type="ORF">A357_061</name>
</gene>
<dbReference type="GO" id="GO:0008173">
    <property type="term" value="F:RNA methyltransferase activity"/>
    <property type="evidence" value="ECO:0007669"/>
    <property type="project" value="InterPro"/>
</dbReference>
<name>J3TWH5_CARRU</name>
<dbReference type="GO" id="GO:0003723">
    <property type="term" value="F:RNA binding"/>
    <property type="evidence" value="ECO:0007669"/>
    <property type="project" value="InterPro"/>
</dbReference>
<dbReference type="HOGENOM" id="CLU_123221_0_0_6"/>
<evidence type="ECO:0000313" key="4">
    <source>
        <dbReference type="EMBL" id="AFP84280.1"/>
    </source>
</evidence>
<evidence type="ECO:0000256" key="1">
    <source>
        <dbReference type="ARBA" id="ARBA00022603"/>
    </source>
</evidence>
<keyword evidence="1 4" id="KW-0489">Methyltransferase</keyword>
<dbReference type="AlphaFoldDB" id="J3TWH5"/>
<evidence type="ECO:0000313" key="5">
    <source>
        <dbReference type="Proteomes" id="UP000003935"/>
    </source>
</evidence>
<dbReference type="InterPro" id="IPR001537">
    <property type="entry name" value="SpoU_MeTrfase"/>
</dbReference>
<reference evidence="4 5" key="1">
    <citation type="journal article" date="2012" name="Mol. Biol. Evol.">
        <title>Genome reduction and co-evolution between the primary and secondary bacterial symbionts of psyllids.</title>
        <authorList>
            <person name="Sloan D.B."/>
            <person name="Moran N.A."/>
        </authorList>
    </citation>
    <scope>NUCLEOTIDE SEQUENCE [LARGE SCALE GENOMIC DNA]</scope>
    <source>
        <strain evidence="4 5">PC</strain>
    </source>
</reference>
<dbReference type="Gene3D" id="3.40.1280.10">
    <property type="match status" value="1"/>
</dbReference>
<dbReference type="InterPro" id="IPR029026">
    <property type="entry name" value="tRNA_m1G_MTases_N"/>
</dbReference>
<dbReference type="PATRIC" id="fig|1202540.3.peg.55"/>
<proteinExistence type="predicted"/>
<dbReference type="GO" id="GO:0032259">
    <property type="term" value="P:methylation"/>
    <property type="evidence" value="ECO:0007669"/>
    <property type="project" value="UniProtKB-KW"/>
</dbReference>
<accession>J3TWH5</accession>
<dbReference type="RefSeq" id="WP_014887579.1">
    <property type="nucleotide sequence ID" value="NC_018418.1"/>
</dbReference>
<dbReference type="STRING" id="1202540.A357_061"/>
<evidence type="ECO:0000256" key="2">
    <source>
        <dbReference type="ARBA" id="ARBA00022679"/>
    </source>
</evidence>
<dbReference type="GO" id="GO:0006396">
    <property type="term" value="P:RNA processing"/>
    <property type="evidence" value="ECO:0007669"/>
    <property type="project" value="InterPro"/>
</dbReference>
<dbReference type="SUPFAM" id="SSF75217">
    <property type="entry name" value="alpha/beta knot"/>
    <property type="match status" value="1"/>
</dbReference>
<evidence type="ECO:0000259" key="3">
    <source>
        <dbReference type="Pfam" id="PF00588"/>
    </source>
</evidence>
<keyword evidence="2 4" id="KW-0808">Transferase</keyword>
<organism evidence="4 5">
    <name type="scientific">Candidatus Carsonella ruddii PC isolate NHV</name>
    <dbReference type="NCBI Taxonomy" id="1202540"/>
    <lineage>
        <taxon>Bacteria</taxon>
        <taxon>Pseudomonadati</taxon>
        <taxon>Pseudomonadota</taxon>
        <taxon>Gammaproteobacteria</taxon>
        <taxon>Oceanospirillales</taxon>
        <taxon>Halomonadaceae</taxon>
        <taxon>Zymobacter group</taxon>
        <taxon>Candidatus Carsonella</taxon>
    </lineage>
</organism>
<dbReference type="Proteomes" id="UP000003935">
    <property type="component" value="Chromosome"/>
</dbReference>
<dbReference type="Pfam" id="PF00588">
    <property type="entry name" value="SpoU_methylase"/>
    <property type="match status" value="1"/>
</dbReference>
<sequence>MFNFRKFLKNIKNIVKLNLNFLIVNSFYKKNEFYFNITNFFLIFNNYNKFVFKKKNFLNIYLVKNYGNINSCIRTCYMFNVYVIIKNFFFKKFLINYNNVIFIKNNIFLLKFIKKTNCIISLSINSDIVLNNFKITKNFLIIIGNEKYGIKNSIILYSDFILKINTYKNKSLNLSITNGIALYYLIFKK</sequence>
<dbReference type="KEGG" id="crv:A357_061"/>
<dbReference type="InterPro" id="IPR029028">
    <property type="entry name" value="Alpha/beta_knot_MTases"/>
</dbReference>
<dbReference type="EMBL" id="CP003545">
    <property type="protein sequence ID" value="AFP84280.1"/>
    <property type="molecule type" value="Genomic_DNA"/>
</dbReference>